<comment type="similarity">
    <text evidence="1">Belongs to the LysR transcriptional regulatory family.</text>
</comment>
<dbReference type="Pfam" id="PF03466">
    <property type="entry name" value="LysR_substrate"/>
    <property type="match status" value="1"/>
</dbReference>
<dbReference type="InterPro" id="IPR036388">
    <property type="entry name" value="WH-like_DNA-bd_sf"/>
</dbReference>
<comment type="caution">
    <text evidence="6">The sequence shown here is derived from an EMBL/GenBank/DDBJ whole genome shotgun (WGS) entry which is preliminary data.</text>
</comment>
<organism evidence="6 7">
    <name type="scientific">Microbulbifer okhotskensis</name>
    <dbReference type="NCBI Taxonomy" id="2926617"/>
    <lineage>
        <taxon>Bacteria</taxon>
        <taxon>Pseudomonadati</taxon>
        <taxon>Pseudomonadota</taxon>
        <taxon>Gammaproteobacteria</taxon>
        <taxon>Cellvibrionales</taxon>
        <taxon>Microbulbiferaceae</taxon>
        <taxon>Microbulbifer</taxon>
    </lineage>
</organism>
<dbReference type="PANTHER" id="PTHR30537">
    <property type="entry name" value="HTH-TYPE TRANSCRIPTIONAL REGULATOR"/>
    <property type="match status" value="1"/>
</dbReference>
<keyword evidence="3" id="KW-0238">DNA-binding</keyword>
<keyword evidence="7" id="KW-1185">Reference proteome</keyword>
<keyword evidence="4" id="KW-0804">Transcription</keyword>
<dbReference type="GO" id="GO:0006351">
    <property type="term" value="P:DNA-templated transcription"/>
    <property type="evidence" value="ECO:0007669"/>
    <property type="project" value="TreeGrafter"/>
</dbReference>
<dbReference type="InterPro" id="IPR036390">
    <property type="entry name" value="WH_DNA-bd_sf"/>
</dbReference>
<dbReference type="GO" id="GO:0043565">
    <property type="term" value="F:sequence-specific DNA binding"/>
    <property type="evidence" value="ECO:0007669"/>
    <property type="project" value="TreeGrafter"/>
</dbReference>
<dbReference type="InterPro" id="IPR000847">
    <property type="entry name" value="LysR_HTH_N"/>
</dbReference>
<gene>
    <name evidence="6" type="ORF">MO867_07715</name>
</gene>
<reference evidence="6" key="1">
    <citation type="journal article" date="2022" name="Arch. Microbiol.">
        <title>Microbulbifer okhotskensis sp. nov., isolated from a deep bottom sediment of the Okhotsk Sea.</title>
        <authorList>
            <person name="Romanenko L."/>
            <person name="Kurilenko V."/>
            <person name="Otstavnykh N."/>
            <person name="Velansky P."/>
            <person name="Isaeva M."/>
            <person name="Mikhailov V."/>
        </authorList>
    </citation>
    <scope>NUCLEOTIDE SEQUENCE</scope>
    <source>
        <strain evidence="6">OS29</strain>
    </source>
</reference>
<name>A0A9X2J5C1_9GAMM</name>
<dbReference type="PROSITE" id="PS50931">
    <property type="entry name" value="HTH_LYSR"/>
    <property type="match status" value="1"/>
</dbReference>
<dbReference type="InterPro" id="IPR058163">
    <property type="entry name" value="LysR-type_TF_proteobact-type"/>
</dbReference>
<dbReference type="FunFam" id="1.10.10.10:FF:000001">
    <property type="entry name" value="LysR family transcriptional regulator"/>
    <property type="match status" value="1"/>
</dbReference>
<evidence type="ECO:0000256" key="3">
    <source>
        <dbReference type="ARBA" id="ARBA00023125"/>
    </source>
</evidence>
<evidence type="ECO:0000256" key="1">
    <source>
        <dbReference type="ARBA" id="ARBA00009437"/>
    </source>
</evidence>
<dbReference type="SUPFAM" id="SSF46785">
    <property type="entry name" value="Winged helix' DNA-binding domain"/>
    <property type="match status" value="1"/>
</dbReference>
<keyword evidence="2" id="KW-0805">Transcription regulation</keyword>
<dbReference type="AlphaFoldDB" id="A0A9X2J5C1"/>
<protein>
    <submittedName>
        <fullName evidence="6">LysR family transcriptional regulator</fullName>
    </submittedName>
</protein>
<evidence type="ECO:0000256" key="4">
    <source>
        <dbReference type="ARBA" id="ARBA00023163"/>
    </source>
</evidence>
<dbReference type="Gene3D" id="1.10.10.10">
    <property type="entry name" value="Winged helix-like DNA-binding domain superfamily/Winged helix DNA-binding domain"/>
    <property type="match status" value="1"/>
</dbReference>
<evidence type="ECO:0000256" key="2">
    <source>
        <dbReference type="ARBA" id="ARBA00023015"/>
    </source>
</evidence>
<dbReference type="Gene3D" id="3.40.190.290">
    <property type="match status" value="1"/>
</dbReference>
<dbReference type="RefSeq" id="WP_252465753.1">
    <property type="nucleotide sequence ID" value="NZ_JALBWM010000023.1"/>
</dbReference>
<dbReference type="CDD" id="cd08422">
    <property type="entry name" value="PBP2_CrgA_like"/>
    <property type="match status" value="1"/>
</dbReference>
<proteinExistence type="inferred from homology"/>
<dbReference type="SUPFAM" id="SSF53850">
    <property type="entry name" value="Periplasmic binding protein-like II"/>
    <property type="match status" value="1"/>
</dbReference>
<dbReference type="Pfam" id="PF00126">
    <property type="entry name" value="HTH_1"/>
    <property type="match status" value="1"/>
</dbReference>
<dbReference type="GO" id="GO:0003700">
    <property type="term" value="F:DNA-binding transcription factor activity"/>
    <property type="evidence" value="ECO:0007669"/>
    <property type="project" value="InterPro"/>
</dbReference>
<feature type="domain" description="HTH lysR-type" evidence="5">
    <location>
        <begin position="6"/>
        <end position="63"/>
    </location>
</feature>
<evidence type="ECO:0000259" key="5">
    <source>
        <dbReference type="PROSITE" id="PS50931"/>
    </source>
</evidence>
<evidence type="ECO:0000313" key="7">
    <source>
        <dbReference type="Proteomes" id="UP001139028"/>
    </source>
</evidence>
<dbReference type="Proteomes" id="UP001139028">
    <property type="component" value="Unassembled WGS sequence"/>
</dbReference>
<dbReference type="EMBL" id="JALBWM010000023">
    <property type="protein sequence ID" value="MCO1334229.1"/>
    <property type="molecule type" value="Genomic_DNA"/>
</dbReference>
<evidence type="ECO:0000313" key="6">
    <source>
        <dbReference type="EMBL" id="MCO1334229.1"/>
    </source>
</evidence>
<dbReference type="InterPro" id="IPR005119">
    <property type="entry name" value="LysR_subst-bd"/>
</dbReference>
<sequence length="303" mass="34410">MRREYDKYHLINVFCSLVDHGSLSKAAKHLGLSTPTVSKTLAQLEQALGQVLLNRTTRAIAVTDAGRIAYQKGQKIISSFAELEDQIAEAATLTRGKLKITFAETLGLKVFSHICNDFQKAFPDFSLELIFSPYHLDLIEDDIDIAFRVWETLPDCQFYAQSLFSIRPIFIAAPTYLEEHGCPKSIAELSQHNIMLTRLDGLEDGWSIDGKFYQFNGNLISNKTFHTRAAALNGNGIAKLPSYFCQRDIKKGRLVEVLPELERKDKTVGALYKVKRKDSKKIDVFLNFAQERLQEYDFSLFDK</sequence>
<dbReference type="PANTHER" id="PTHR30537:SF5">
    <property type="entry name" value="HTH-TYPE TRANSCRIPTIONAL ACTIVATOR TTDR-RELATED"/>
    <property type="match status" value="1"/>
</dbReference>
<accession>A0A9X2J5C1</accession>